<dbReference type="EMBL" id="LRBV02000004">
    <property type="status" value="NOT_ANNOTATED_CDS"/>
    <property type="molecule type" value="Genomic_DNA"/>
</dbReference>
<accession>A0A7N2LGZ9</accession>
<dbReference type="Gramene" id="QL04p042327:mrna">
    <property type="protein sequence ID" value="QL04p042327:mrna"/>
    <property type="gene ID" value="QL04p042327"/>
</dbReference>
<evidence type="ECO:0008006" key="5">
    <source>
        <dbReference type="Google" id="ProtNLM"/>
    </source>
</evidence>
<dbReference type="InterPro" id="IPR046960">
    <property type="entry name" value="PPR_At4g14850-like_plant"/>
</dbReference>
<keyword evidence="4" id="KW-1185">Reference proteome</keyword>
<dbReference type="Pfam" id="PF13041">
    <property type="entry name" value="PPR_2"/>
    <property type="match status" value="1"/>
</dbReference>
<dbReference type="GO" id="GO:0003723">
    <property type="term" value="F:RNA binding"/>
    <property type="evidence" value="ECO:0007669"/>
    <property type="project" value="InterPro"/>
</dbReference>
<keyword evidence="1" id="KW-0677">Repeat</keyword>
<protein>
    <recommendedName>
        <fullName evidence="5">Pentatricopeptide repeat-containing protein</fullName>
    </recommendedName>
</protein>
<dbReference type="AlphaFoldDB" id="A0A7N2LGZ9"/>
<dbReference type="PROSITE" id="PS51375">
    <property type="entry name" value="PPR"/>
    <property type="match status" value="2"/>
</dbReference>
<dbReference type="EnsemblPlants" id="QL04p042327:mrna">
    <property type="protein sequence ID" value="QL04p042327:mrna"/>
    <property type="gene ID" value="QL04p042327"/>
</dbReference>
<name>A0A7N2LGZ9_QUELO</name>
<evidence type="ECO:0000256" key="1">
    <source>
        <dbReference type="ARBA" id="ARBA00022737"/>
    </source>
</evidence>
<dbReference type="PANTHER" id="PTHR47926">
    <property type="entry name" value="PENTATRICOPEPTIDE REPEAT-CONTAINING PROTEIN"/>
    <property type="match status" value="1"/>
</dbReference>
<feature type="repeat" description="PPR" evidence="2">
    <location>
        <begin position="103"/>
        <end position="137"/>
    </location>
</feature>
<feature type="repeat" description="PPR" evidence="2">
    <location>
        <begin position="164"/>
        <end position="201"/>
    </location>
</feature>
<reference evidence="3" key="2">
    <citation type="submission" date="2021-01" db="UniProtKB">
        <authorList>
            <consortium name="EnsemblPlants"/>
        </authorList>
    </citation>
    <scope>IDENTIFICATION</scope>
</reference>
<dbReference type="Pfam" id="PF01535">
    <property type="entry name" value="PPR"/>
    <property type="match status" value="2"/>
</dbReference>
<evidence type="ECO:0000256" key="2">
    <source>
        <dbReference type="PROSITE-ProRule" id="PRU00708"/>
    </source>
</evidence>
<dbReference type="InterPro" id="IPR002885">
    <property type="entry name" value="PPR_rpt"/>
</dbReference>
<dbReference type="Proteomes" id="UP000594261">
    <property type="component" value="Chromosome 4"/>
</dbReference>
<dbReference type="Gene3D" id="1.25.40.10">
    <property type="entry name" value="Tetratricopeptide repeat domain"/>
    <property type="match status" value="2"/>
</dbReference>
<dbReference type="NCBIfam" id="TIGR00756">
    <property type="entry name" value="PPR"/>
    <property type="match status" value="1"/>
</dbReference>
<dbReference type="InterPro" id="IPR011990">
    <property type="entry name" value="TPR-like_helical_dom_sf"/>
</dbReference>
<organism evidence="3 4">
    <name type="scientific">Quercus lobata</name>
    <name type="common">Valley oak</name>
    <dbReference type="NCBI Taxonomy" id="97700"/>
    <lineage>
        <taxon>Eukaryota</taxon>
        <taxon>Viridiplantae</taxon>
        <taxon>Streptophyta</taxon>
        <taxon>Embryophyta</taxon>
        <taxon>Tracheophyta</taxon>
        <taxon>Spermatophyta</taxon>
        <taxon>Magnoliopsida</taxon>
        <taxon>eudicotyledons</taxon>
        <taxon>Gunneridae</taxon>
        <taxon>Pentapetalae</taxon>
        <taxon>rosids</taxon>
        <taxon>fabids</taxon>
        <taxon>Fagales</taxon>
        <taxon>Fagaceae</taxon>
        <taxon>Quercus</taxon>
    </lineage>
</organism>
<dbReference type="OMA" id="DCIHARA"/>
<proteinExistence type="predicted"/>
<reference evidence="3 4" key="1">
    <citation type="journal article" date="2016" name="G3 (Bethesda)">
        <title>First Draft Assembly and Annotation of the Genome of a California Endemic Oak Quercus lobata Nee (Fagaceae).</title>
        <authorList>
            <person name="Sork V.L."/>
            <person name="Fitz-Gibbon S.T."/>
            <person name="Puiu D."/>
            <person name="Crepeau M."/>
            <person name="Gugger P.F."/>
            <person name="Sherman R."/>
            <person name="Stevens K."/>
            <person name="Langley C.H."/>
            <person name="Pellegrini M."/>
            <person name="Salzberg S.L."/>
        </authorList>
    </citation>
    <scope>NUCLEOTIDE SEQUENCE [LARGE SCALE GENOMIC DNA]</scope>
    <source>
        <strain evidence="3 4">cv. SW786</strain>
    </source>
</reference>
<evidence type="ECO:0000313" key="4">
    <source>
        <dbReference type="Proteomes" id="UP000594261"/>
    </source>
</evidence>
<dbReference type="GO" id="GO:0009451">
    <property type="term" value="P:RNA modification"/>
    <property type="evidence" value="ECO:0007669"/>
    <property type="project" value="InterPro"/>
</dbReference>
<dbReference type="InParanoid" id="A0A7N2LGZ9"/>
<evidence type="ECO:0000313" key="3">
    <source>
        <dbReference type="EnsemblPlants" id="QL04p042327:mrna"/>
    </source>
</evidence>
<sequence>MALVDMYAKCGEVGSYCEVFDEILDRNAVSWMLMIVGYMQNASSVLSACGQLGNLDLVRSVHDLGIKLGLGDPTVRNTLTDMYAKCHAVRDAHYIFEAVMVKDVITWNSIISGYSQVGSAYEAHELFHQMRSNSISPDACLNFYAKCGDVKSARIVFDGMVEKNSATWSAMIGGYGMQGDDGRWSQVNQVREQMKQRGLRKSPGRSQVEMDISDDISPPKVALLW</sequence>